<name>A0A0P9PM64_PSEA0</name>
<reference evidence="1 2" key="1">
    <citation type="submission" date="2015-09" db="EMBL/GenBank/DDBJ databases">
        <title>Genome announcement of multiple Pseudomonas syringae strains.</title>
        <authorList>
            <person name="Thakur S."/>
            <person name="Wang P.W."/>
            <person name="Gong Y."/>
            <person name="Weir B.S."/>
            <person name="Guttman D.S."/>
        </authorList>
    </citation>
    <scope>NUCLEOTIDE SEQUENCE [LARGE SCALE GENOMIC DNA]</scope>
    <source>
        <strain evidence="1 2">ICMP9150</strain>
    </source>
</reference>
<keyword evidence="1" id="KW-0689">Ribosomal protein</keyword>
<gene>
    <name evidence="1" type="ORF">ALO71_200075</name>
</gene>
<dbReference type="GO" id="GO:0005840">
    <property type="term" value="C:ribosome"/>
    <property type="evidence" value="ECO:0007669"/>
    <property type="project" value="UniProtKB-KW"/>
</dbReference>
<accession>A0A0P9PM64</accession>
<evidence type="ECO:0000313" key="1">
    <source>
        <dbReference type="EMBL" id="KPX14898.1"/>
    </source>
</evidence>
<dbReference type="PATRIC" id="fig|235272.12.peg.3686"/>
<organism evidence="1 2">
    <name type="scientific">Pseudomonas amygdali pv. dendropanacis</name>
    <dbReference type="NCBI Taxonomy" id="235272"/>
    <lineage>
        <taxon>Bacteria</taxon>
        <taxon>Pseudomonadati</taxon>
        <taxon>Pseudomonadota</taxon>
        <taxon>Gammaproteobacteria</taxon>
        <taxon>Pseudomonadales</taxon>
        <taxon>Pseudomonadaceae</taxon>
        <taxon>Pseudomonas</taxon>
        <taxon>Pseudomonas amygdali</taxon>
    </lineage>
</organism>
<dbReference type="AlphaFoldDB" id="A0A0P9PM64"/>
<keyword evidence="1" id="KW-0687">Ribonucleoprotein</keyword>
<comment type="caution">
    <text evidence="1">The sequence shown here is derived from an EMBL/GenBank/DDBJ whole genome shotgun (WGS) entry which is preliminary data.</text>
</comment>
<sequence>MDGGVNLYQYAPSAIGWIDPLGWACSTTLSVNKPKILNDPNLSVAERSFLERQFAKKQNALTKAADRGDLVWSPGTHDVREGLK</sequence>
<evidence type="ECO:0000313" key="2">
    <source>
        <dbReference type="Proteomes" id="UP000050346"/>
    </source>
</evidence>
<dbReference type="Proteomes" id="UP000050346">
    <property type="component" value="Unassembled WGS sequence"/>
</dbReference>
<proteinExistence type="predicted"/>
<protein>
    <submittedName>
        <fullName evidence="1">50S ribosomal protein L22</fullName>
    </submittedName>
</protein>
<dbReference type="EMBL" id="LJQG01000263">
    <property type="protein sequence ID" value="KPX14898.1"/>
    <property type="molecule type" value="Genomic_DNA"/>
</dbReference>